<evidence type="ECO:0000313" key="3">
    <source>
        <dbReference type="Proteomes" id="UP000828390"/>
    </source>
</evidence>
<organism evidence="2 3">
    <name type="scientific">Dreissena polymorpha</name>
    <name type="common">Zebra mussel</name>
    <name type="synonym">Mytilus polymorpha</name>
    <dbReference type="NCBI Taxonomy" id="45954"/>
    <lineage>
        <taxon>Eukaryota</taxon>
        <taxon>Metazoa</taxon>
        <taxon>Spiralia</taxon>
        <taxon>Lophotrochozoa</taxon>
        <taxon>Mollusca</taxon>
        <taxon>Bivalvia</taxon>
        <taxon>Autobranchia</taxon>
        <taxon>Heteroconchia</taxon>
        <taxon>Euheterodonta</taxon>
        <taxon>Imparidentia</taxon>
        <taxon>Neoheterodontei</taxon>
        <taxon>Myida</taxon>
        <taxon>Dreissenoidea</taxon>
        <taxon>Dreissenidae</taxon>
        <taxon>Dreissena</taxon>
    </lineage>
</organism>
<reference evidence="2" key="1">
    <citation type="journal article" date="2019" name="bioRxiv">
        <title>The Genome of the Zebra Mussel, Dreissena polymorpha: A Resource for Invasive Species Research.</title>
        <authorList>
            <person name="McCartney M.A."/>
            <person name="Auch B."/>
            <person name="Kono T."/>
            <person name="Mallez S."/>
            <person name="Zhang Y."/>
            <person name="Obille A."/>
            <person name="Becker A."/>
            <person name="Abrahante J.E."/>
            <person name="Garbe J."/>
            <person name="Badalamenti J.P."/>
            <person name="Herman A."/>
            <person name="Mangelson H."/>
            <person name="Liachko I."/>
            <person name="Sullivan S."/>
            <person name="Sone E.D."/>
            <person name="Koren S."/>
            <person name="Silverstein K.A.T."/>
            <person name="Beckman K.B."/>
            <person name="Gohl D.M."/>
        </authorList>
    </citation>
    <scope>NUCLEOTIDE SEQUENCE</scope>
    <source>
        <strain evidence="2">Duluth1</strain>
        <tissue evidence="2">Whole animal</tissue>
    </source>
</reference>
<sequence length="107" mass="13075">MERERGGRREREEGREGGRLREREIERENERKRERERERERERCTTTHGLYRTRYFQDVDHDTKLIDTIKQCLNCNPIHNRSGRLVTRARNFLKHGHCQTIILVSIM</sequence>
<protein>
    <submittedName>
        <fullName evidence="2">Uncharacterized protein</fullName>
    </submittedName>
</protein>
<feature type="region of interest" description="Disordered" evidence="1">
    <location>
        <begin position="1"/>
        <end position="44"/>
    </location>
</feature>
<evidence type="ECO:0000313" key="2">
    <source>
        <dbReference type="EMBL" id="KAH3827520.1"/>
    </source>
</evidence>
<comment type="caution">
    <text evidence="2">The sequence shown here is derived from an EMBL/GenBank/DDBJ whole genome shotgun (WGS) entry which is preliminary data.</text>
</comment>
<dbReference type="Proteomes" id="UP000828390">
    <property type="component" value="Unassembled WGS sequence"/>
</dbReference>
<dbReference type="EMBL" id="JAIWYP010000005">
    <property type="protein sequence ID" value="KAH3827520.1"/>
    <property type="molecule type" value="Genomic_DNA"/>
</dbReference>
<keyword evidence="3" id="KW-1185">Reference proteome</keyword>
<evidence type="ECO:0000256" key="1">
    <source>
        <dbReference type="SAM" id="MobiDB-lite"/>
    </source>
</evidence>
<dbReference type="AlphaFoldDB" id="A0A9D4H4Q4"/>
<accession>A0A9D4H4Q4</accession>
<reference evidence="2" key="2">
    <citation type="submission" date="2020-11" db="EMBL/GenBank/DDBJ databases">
        <authorList>
            <person name="McCartney M.A."/>
            <person name="Auch B."/>
            <person name="Kono T."/>
            <person name="Mallez S."/>
            <person name="Becker A."/>
            <person name="Gohl D.M."/>
            <person name="Silverstein K.A.T."/>
            <person name="Koren S."/>
            <person name="Bechman K.B."/>
            <person name="Herman A."/>
            <person name="Abrahante J.E."/>
            <person name="Garbe J."/>
        </authorList>
    </citation>
    <scope>NUCLEOTIDE SEQUENCE</scope>
    <source>
        <strain evidence="2">Duluth1</strain>
        <tissue evidence="2">Whole animal</tissue>
    </source>
</reference>
<name>A0A9D4H4Q4_DREPO</name>
<proteinExistence type="predicted"/>
<gene>
    <name evidence="2" type="ORF">DPMN_129456</name>
</gene>